<dbReference type="SUPFAM" id="SSF158553">
    <property type="entry name" value="TAFH domain-like"/>
    <property type="match status" value="1"/>
</dbReference>
<feature type="region of interest" description="Disordered" evidence="10">
    <location>
        <begin position="191"/>
        <end position="330"/>
    </location>
</feature>
<keyword evidence="8" id="KW-0539">Nucleus</keyword>
<evidence type="ECO:0000256" key="2">
    <source>
        <dbReference type="ARBA" id="ARBA00022491"/>
    </source>
</evidence>
<keyword evidence="7" id="KW-0804">Transcription</keyword>
<dbReference type="Gene3D" id="1.20.120.1110">
    <property type="entry name" value="TAFH/NHR1 domain"/>
    <property type="match status" value="1"/>
</dbReference>
<dbReference type="PROSITE" id="PS50865">
    <property type="entry name" value="ZF_MYND_2"/>
    <property type="match status" value="1"/>
</dbReference>
<evidence type="ECO:0000256" key="4">
    <source>
        <dbReference type="ARBA" id="ARBA00022771"/>
    </source>
</evidence>
<feature type="region of interest" description="Disordered" evidence="10">
    <location>
        <begin position="672"/>
        <end position="719"/>
    </location>
</feature>
<dbReference type="SMART" id="SM00549">
    <property type="entry name" value="TAFH"/>
    <property type="match status" value="1"/>
</dbReference>
<proteinExistence type="predicted"/>
<dbReference type="InterPro" id="IPR037249">
    <property type="entry name" value="TAFH/NHR1_dom_sf"/>
</dbReference>
<keyword evidence="11" id="KW-0812">Transmembrane</keyword>
<dbReference type="PANTHER" id="PTHR10379:SF14">
    <property type="entry name" value="NERVY, ISOFORM D"/>
    <property type="match status" value="1"/>
</dbReference>
<feature type="domain" description="MYND-type" evidence="12">
    <location>
        <begin position="845"/>
        <end position="883"/>
    </location>
</feature>
<sequence>MKVDGGVASTTVLQKVKVKEEAKECCGFQQVSVTSGGSSGTSVVVVVSTVTAASTTVIATTSSNCNSNGLTTVGIATIASTPTTTTVPTTSSTSNALQSSAIICHPSTPIAAVASSTAQTPEPLPVDLDLKSKNKGIVTSAAAVAAAAAVAVAAAVLAAAAAAAAAVAVPLPSPHWIPSLKFIYSPYGEKTNDEPAQRATTSRKDPQQALRENGEKTFVSASPTSRDKTTREENNHPEALSPSSQHHQRHGLPTTNTPQTQTNGSRSEYKGQLGCSRSSDNDSPMSSHPLKSDLEESTGGTSTGTSAGSTSAVPTVTASTTGGPSATCRNEEQVEASPLLSNGVRCITGVFAGHGKLKRLLGTLVQFATDISADTGDTVRTLVLALLSGTMTAEEFHSALQEATNFPLRGFVLPYLKHTLPSLQRDLNTAARAGNQTCAQFLRNNETAILEAVGLVPSGESVEIFGEHSGSGLGSGNAGNQCPAYYSMRSNSNPNVGAIQHANNTTNALHHYSGSSHAPKRRASDTPYYENGTLLEDVPVYGKRSNAWGAHHQQQQQQQHQQQQQQSQQTENSSSYCWYHPLHAAGGSIQGHGHGHGHGPSPVPPSLVQINQINAFSAPHHLSQQQQQLSHVQNGSSLDDEWKNIHVMLNCILGMVEKTKRALAILQRRGCSSPAATPIPPPNVVAQNGNANNTAGNNPSTNGAQVESSTGDRDGSLKRLSGEIVAQTIRATEDRVAEVKRRAEEAVLEVKRAAVAEVQRAVAVAVAESRASERLRVHRLLDLPLSQRSHVGVRQASFVRVHGSPNVVETSGRTAPTPTTTSNSAPSTTEDDKDAHLTNIVGSSCWNCGRPALETCGGCGIARYCGSFCQHRDWEAGGHHATCNNPLPREPRRSSSRSPPRIGTANVTGSINDAEGSTVSATANTISKGK</sequence>
<dbReference type="Gene3D" id="6.10.250.230">
    <property type="match status" value="1"/>
</dbReference>
<keyword evidence="11" id="KW-1133">Transmembrane helix</keyword>
<dbReference type="Gene3D" id="6.10.140.2220">
    <property type="match status" value="1"/>
</dbReference>
<dbReference type="SUPFAM" id="SSF144232">
    <property type="entry name" value="HIT/MYND zinc finger-like"/>
    <property type="match status" value="1"/>
</dbReference>
<feature type="compositionally biased region" description="Low complexity" evidence="10">
    <location>
        <begin position="297"/>
        <end position="327"/>
    </location>
</feature>
<keyword evidence="4 9" id="KW-0863">Zinc-finger</keyword>
<feature type="region of interest" description="Disordered" evidence="10">
    <location>
        <begin position="804"/>
        <end position="833"/>
    </location>
</feature>
<feature type="compositionally biased region" description="Polar residues" evidence="10">
    <location>
        <begin position="905"/>
        <end position="916"/>
    </location>
</feature>
<feature type="region of interest" description="Disordered" evidence="10">
    <location>
        <begin position="508"/>
        <end position="527"/>
    </location>
</feature>
<dbReference type="AlphaFoldDB" id="A0ABD2C7S0"/>
<reference evidence="14 15" key="1">
    <citation type="journal article" date="2024" name="Ann. Entomol. Soc. Am.">
        <title>Genomic analyses of the southern and eastern yellowjacket wasps (Hymenoptera: Vespidae) reveal evolutionary signatures of social life.</title>
        <authorList>
            <person name="Catto M.A."/>
            <person name="Caine P.B."/>
            <person name="Orr S.E."/>
            <person name="Hunt B.G."/>
            <person name="Goodisman M.A.D."/>
        </authorList>
    </citation>
    <scope>NUCLEOTIDE SEQUENCE [LARGE SCALE GENOMIC DNA]</scope>
    <source>
        <strain evidence="14">233</strain>
        <tissue evidence="14">Head and thorax</tissue>
    </source>
</reference>
<feature type="region of interest" description="Disordered" evidence="10">
    <location>
        <begin position="588"/>
        <end position="607"/>
    </location>
</feature>
<feature type="compositionally biased region" description="Low complexity" evidence="10">
    <location>
        <begin position="684"/>
        <end position="704"/>
    </location>
</feature>
<evidence type="ECO:0000256" key="8">
    <source>
        <dbReference type="ARBA" id="ARBA00023242"/>
    </source>
</evidence>
<evidence type="ECO:0000259" key="13">
    <source>
        <dbReference type="PROSITE" id="PS51119"/>
    </source>
</evidence>
<dbReference type="Pfam" id="PF07531">
    <property type="entry name" value="TAFH"/>
    <property type="match status" value="1"/>
</dbReference>
<evidence type="ECO:0000256" key="5">
    <source>
        <dbReference type="ARBA" id="ARBA00022833"/>
    </source>
</evidence>
<dbReference type="PANTHER" id="PTHR10379">
    <property type="entry name" value="MTG8 ETO EIGHT TWENTY ONE PROTEIN"/>
    <property type="match status" value="1"/>
</dbReference>
<feature type="compositionally biased region" description="Low complexity" evidence="10">
    <location>
        <begin position="551"/>
        <end position="569"/>
    </location>
</feature>
<dbReference type="Proteomes" id="UP001607302">
    <property type="component" value="Unassembled WGS sequence"/>
</dbReference>
<feature type="compositionally biased region" description="Low complexity" evidence="10">
    <location>
        <begin position="814"/>
        <end position="828"/>
    </location>
</feature>
<comment type="subcellular location">
    <subcellularLocation>
        <location evidence="1">Nucleus</location>
    </subcellularLocation>
</comment>
<keyword evidence="6" id="KW-0805">Transcription regulation</keyword>
<protein>
    <submittedName>
        <fullName evidence="14">Protein CBFA2T1 isoform X2</fullName>
    </submittedName>
</protein>
<evidence type="ECO:0000256" key="9">
    <source>
        <dbReference type="PROSITE-ProRule" id="PRU00134"/>
    </source>
</evidence>
<feature type="compositionally biased region" description="Low complexity" evidence="10">
    <location>
        <begin position="253"/>
        <end position="263"/>
    </location>
</feature>
<evidence type="ECO:0000256" key="3">
    <source>
        <dbReference type="ARBA" id="ARBA00022723"/>
    </source>
</evidence>
<dbReference type="EMBL" id="JAUDFV010000020">
    <property type="protein sequence ID" value="KAL2740373.1"/>
    <property type="molecule type" value="Genomic_DNA"/>
</dbReference>
<feature type="compositionally biased region" description="Basic and acidic residues" evidence="10">
    <location>
        <begin position="225"/>
        <end position="236"/>
    </location>
</feature>
<keyword evidence="2" id="KW-0678">Repressor</keyword>
<gene>
    <name evidence="14" type="ORF">V1478_000514</name>
</gene>
<dbReference type="InterPro" id="IPR014896">
    <property type="entry name" value="NHR2"/>
</dbReference>
<dbReference type="PRINTS" id="PR01875">
    <property type="entry name" value="ETOFAMILY"/>
</dbReference>
<keyword evidence="11" id="KW-0472">Membrane</keyword>
<feature type="region of interest" description="Disordered" evidence="10">
    <location>
        <begin position="879"/>
        <end position="916"/>
    </location>
</feature>
<dbReference type="PROSITE" id="PS51119">
    <property type="entry name" value="TAFH"/>
    <property type="match status" value="1"/>
</dbReference>
<dbReference type="PROSITE" id="PS01360">
    <property type="entry name" value="ZF_MYND_1"/>
    <property type="match status" value="1"/>
</dbReference>
<dbReference type="Pfam" id="PF08788">
    <property type="entry name" value="NHR2"/>
    <property type="match status" value="1"/>
</dbReference>
<dbReference type="Pfam" id="PF01753">
    <property type="entry name" value="zf-MYND"/>
    <property type="match status" value="1"/>
</dbReference>
<organism evidence="14 15">
    <name type="scientific">Vespula squamosa</name>
    <name type="common">Southern yellow jacket</name>
    <name type="synonym">Wasp</name>
    <dbReference type="NCBI Taxonomy" id="30214"/>
    <lineage>
        <taxon>Eukaryota</taxon>
        <taxon>Metazoa</taxon>
        <taxon>Ecdysozoa</taxon>
        <taxon>Arthropoda</taxon>
        <taxon>Hexapoda</taxon>
        <taxon>Insecta</taxon>
        <taxon>Pterygota</taxon>
        <taxon>Neoptera</taxon>
        <taxon>Endopterygota</taxon>
        <taxon>Hymenoptera</taxon>
        <taxon>Apocrita</taxon>
        <taxon>Aculeata</taxon>
        <taxon>Vespoidea</taxon>
        <taxon>Vespidae</taxon>
        <taxon>Vespinae</taxon>
        <taxon>Vespula</taxon>
    </lineage>
</organism>
<dbReference type="GO" id="GO:0005634">
    <property type="term" value="C:nucleus"/>
    <property type="evidence" value="ECO:0007669"/>
    <property type="project" value="UniProtKB-SubCell"/>
</dbReference>
<name>A0ABD2C7S0_VESSQ</name>
<evidence type="ECO:0000256" key="11">
    <source>
        <dbReference type="SAM" id="Phobius"/>
    </source>
</evidence>
<evidence type="ECO:0000256" key="1">
    <source>
        <dbReference type="ARBA" id="ARBA00004123"/>
    </source>
</evidence>
<evidence type="ECO:0000313" key="15">
    <source>
        <dbReference type="Proteomes" id="UP001607302"/>
    </source>
</evidence>
<dbReference type="InterPro" id="IPR013289">
    <property type="entry name" value="CBFA2T1/2/3"/>
</dbReference>
<feature type="transmembrane region" description="Helical" evidence="11">
    <location>
        <begin position="141"/>
        <end position="169"/>
    </location>
</feature>
<feature type="compositionally biased region" description="Basic and acidic residues" evidence="10">
    <location>
        <begin position="710"/>
        <end position="719"/>
    </location>
</feature>
<evidence type="ECO:0000256" key="10">
    <source>
        <dbReference type="SAM" id="MobiDB-lite"/>
    </source>
</evidence>
<dbReference type="GO" id="GO:0010468">
    <property type="term" value="P:regulation of gene expression"/>
    <property type="evidence" value="ECO:0007669"/>
    <property type="project" value="UniProtKB-ARBA"/>
</dbReference>
<dbReference type="InterPro" id="IPR002893">
    <property type="entry name" value="Znf_MYND"/>
</dbReference>
<evidence type="ECO:0000259" key="12">
    <source>
        <dbReference type="PROSITE" id="PS50865"/>
    </source>
</evidence>
<feature type="compositionally biased region" description="Low complexity" evidence="10">
    <location>
        <begin position="276"/>
        <end position="287"/>
    </location>
</feature>
<evidence type="ECO:0000256" key="7">
    <source>
        <dbReference type="ARBA" id="ARBA00023163"/>
    </source>
</evidence>
<feature type="domain" description="TAFH" evidence="13">
    <location>
        <begin position="344"/>
        <end position="446"/>
    </location>
</feature>
<keyword evidence="5" id="KW-0862">Zinc</keyword>
<feature type="region of interest" description="Disordered" evidence="10">
    <location>
        <begin position="548"/>
        <end position="573"/>
    </location>
</feature>
<keyword evidence="3" id="KW-0479">Metal-binding</keyword>
<comment type="caution">
    <text evidence="14">The sequence shown here is derived from an EMBL/GenBank/DDBJ whole genome shotgun (WGS) entry which is preliminary data.</text>
</comment>
<dbReference type="InterPro" id="IPR003894">
    <property type="entry name" value="TAFH_NHR1"/>
</dbReference>
<evidence type="ECO:0000256" key="6">
    <source>
        <dbReference type="ARBA" id="ARBA00023015"/>
    </source>
</evidence>
<dbReference type="GO" id="GO:0008270">
    <property type="term" value="F:zinc ion binding"/>
    <property type="evidence" value="ECO:0007669"/>
    <property type="project" value="UniProtKB-KW"/>
</dbReference>
<evidence type="ECO:0000313" key="14">
    <source>
        <dbReference type="EMBL" id="KAL2740373.1"/>
    </source>
</evidence>
<accession>A0ABD2C7S0</accession>
<keyword evidence="15" id="KW-1185">Reference proteome</keyword>
<feature type="compositionally biased region" description="Basic and acidic residues" evidence="10">
    <location>
        <begin position="191"/>
        <end position="206"/>
    </location>
</feature>